<dbReference type="InterPro" id="IPR000073">
    <property type="entry name" value="AB_hydrolase_1"/>
</dbReference>
<comment type="caution">
    <text evidence="4">The sequence shown here is derived from an EMBL/GenBank/DDBJ whole genome shotgun (WGS) entry which is preliminary data.</text>
</comment>
<evidence type="ECO:0000313" key="4">
    <source>
        <dbReference type="EMBL" id="PCI81443.1"/>
    </source>
</evidence>
<dbReference type="PRINTS" id="PR00111">
    <property type="entry name" value="ABHYDROLASE"/>
</dbReference>
<gene>
    <name evidence="4" type="ORF">COB20_01685</name>
</gene>
<accession>A0A2A4XFP9</accession>
<reference evidence="5" key="1">
    <citation type="submission" date="2017-08" db="EMBL/GenBank/DDBJ databases">
        <title>A dynamic microbial community with high functional redundancy inhabits the cold, oxic subseafloor aquifer.</title>
        <authorList>
            <person name="Tully B.J."/>
            <person name="Wheat C.G."/>
            <person name="Glazer B.T."/>
            <person name="Huber J.A."/>
        </authorList>
    </citation>
    <scope>NUCLEOTIDE SEQUENCE [LARGE SCALE GENOMIC DNA]</scope>
</reference>
<evidence type="ECO:0000259" key="3">
    <source>
        <dbReference type="Pfam" id="PF00561"/>
    </source>
</evidence>
<sequence length="313" mass="34941">MQYLKNLKLLKQIIALALFGSFIVTAQADILEEVEHGYADNNGVKIHYATVGEGPLVVMIHGFPDFWYSWRHQMEGLKDNFKVVAIDQRGYNLSDQPEAESSYAMKNLIGDVAAVIRHFGEEKANIVGHDWGGIVSWQFAFALPEMVENLVILNLPHPNGMARELANNPEQQENSSYARDFIAGKPTDPNIFFGLPMNPQTLSGWVTDPAAREKYVEAFGRSNFDGMLAYYKQNYPRGGSSNAAPSAPRLNMPVLVFHGLEDTALHSDGLNNTWDWIDADTTIVTAPGASHFVQQDAAELVTNTLKWWLMARQ</sequence>
<dbReference type="PRINTS" id="PR00412">
    <property type="entry name" value="EPOXHYDRLASE"/>
</dbReference>
<keyword evidence="1 4" id="KW-0378">Hydrolase</keyword>
<dbReference type="Gene3D" id="3.40.50.1820">
    <property type="entry name" value="alpha/beta hydrolase"/>
    <property type="match status" value="1"/>
</dbReference>
<dbReference type="Proteomes" id="UP000218767">
    <property type="component" value="Unassembled WGS sequence"/>
</dbReference>
<evidence type="ECO:0000256" key="2">
    <source>
        <dbReference type="SAM" id="SignalP"/>
    </source>
</evidence>
<keyword evidence="2" id="KW-0732">Signal</keyword>
<dbReference type="InterPro" id="IPR029058">
    <property type="entry name" value="AB_hydrolase_fold"/>
</dbReference>
<dbReference type="Pfam" id="PF00561">
    <property type="entry name" value="Abhydrolase_1"/>
    <property type="match status" value="1"/>
</dbReference>
<proteinExistence type="predicted"/>
<evidence type="ECO:0000256" key="1">
    <source>
        <dbReference type="ARBA" id="ARBA00022801"/>
    </source>
</evidence>
<dbReference type="SUPFAM" id="SSF53474">
    <property type="entry name" value="alpha/beta-Hydrolases"/>
    <property type="match status" value="1"/>
</dbReference>
<protein>
    <submittedName>
        <fullName evidence="4">Alpha/beta hydrolase</fullName>
    </submittedName>
</protein>
<feature type="signal peptide" evidence="2">
    <location>
        <begin position="1"/>
        <end position="28"/>
    </location>
</feature>
<organism evidence="4 5">
    <name type="scientific">SAR86 cluster bacterium</name>
    <dbReference type="NCBI Taxonomy" id="2030880"/>
    <lineage>
        <taxon>Bacteria</taxon>
        <taxon>Pseudomonadati</taxon>
        <taxon>Pseudomonadota</taxon>
        <taxon>Gammaproteobacteria</taxon>
        <taxon>SAR86 cluster</taxon>
    </lineage>
</organism>
<feature type="chain" id="PRO_5012833822" evidence="2">
    <location>
        <begin position="29"/>
        <end position="313"/>
    </location>
</feature>
<dbReference type="EMBL" id="NVUL01000005">
    <property type="protein sequence ID" value="PCI81443.1"/>
    <property type="molecule type" value="Genomic_DNA"/>
</dbReference>
<dbReference type="InterPro" id="IPR000639">
    <property type="entry name" value="Epox_hydrolase-like"/>
</dbReference>
<dbReference type="AlphaFoldDB" id="A0A2A4XFP9"/>
<feature type="domain" description="AB hydrolase-1" evidence="3">
    <location>
        <begin position="55"/>
        <end position="294"/>
    </location>
</feature>
<dbReference type="GO" id="GO:0016787">
    <property type="term" value="F:hydrolase activity"/>
    <property type="evidence" value="ECO:0007669"/>
    <property type="project" value="UniProtKB-KW"/>
</dbReference>
<evidence type="ECO:0000313" key="5">
    <source>
        <dbReference type="Proteomes" id="UP000218767"/>
    </source>
</evidence>
<name>A0A2A4XFP9_9GAMM</name>
<dbReference type="PANTHER" id="PTHR43329">
    <property type="entry name" value="EPOXIDE HYDROLASE"/>
    <property type="match status" value="1"/>
</dbReference>